<proteinExistence type="inferred from homology"/>
<keyword evidence="5 10" id="KW-0547">Nucleotide-binding</keyword>
<dbReference type="InterPro" id="IPR033730">
    <property type="entry name" value="ProRS_core_prok"/>
</dbReference>
<keyword evidence="8 10" id="KW-0030">Aminoacyl-tRNA synthetase</keyword>
<dbReference type="Proteomes" id="UP000294289">
    <property type="component" value="Chromosome"/>
</dbReference>
<evidence type="ECO:0000256" key="7">
    <source>
        <dbReference type="ARBA" id="ARBA00022917"/>
    </source>
</evidence>
<dbReference type="InterPro" id="IPR004500">
    <property type="entry name" value="Pro-tRNA-synth_IIa_bac-type"/>
</dbReference>
<name>A0A803FT39_9GAMM</name>
<dbReference type="Gene3D" id="3.30.930.10">
    <property type="entry name" value="Bira Bifunctional Protein, Domain 2"/>
    <property type="match status" value="2"/>
</dbReference>
<keyword evidence="7 10" id="KW-0648">Protein biosynthesis</keyword>
<keyword evidence="6 10" id="KW-0067">ATP-binding</keyword>
<comment type="domain">
    <text evidence="10">Consists of three domains: the N-terminal catalytic domain, the editing domain and the C-terminal anticodon-binding domain.</text>
</comment>
<dbReference type="GO" id="GO:0002161">
    <property type="term" value="F:aminoacyl-tRNA deacylase activity"/>
    <property type="evidence" value="ECO:0007669"/>
    <property type="project" value="InterPro"/>
</dbReference>
<dbReference type="NCBIfam" id="TIGR00409">
    <property type="entry name" value="proS_fam_II"/>
    <property type="match status" value="1"/>
</dbReference>
<dbReference type="HAMAP" id="MF_01569">
    <property type="entry name" value="Pro_tRNA_synth_type1"/>
    <property type="match status" value="1"/>
</dbReference>
<dbReference type="CDD" id="cd00779">
    <property type="entry name" value="ProRS_core_prok"/>
    <property type="match status" value="1"/>
</dbReference>
<dbReference type="InterPro" id="IPR023717">
    <property type="entry name" value="Pro-tRNA-Synthase_IIa_type1"/>
</dbReference>
<dbReference type="Pfam" id="PF04073">
    <property type="entry name" value="tRNA_edit"/>
    <property type="match status" value="1"/>
</dbReference>
<evidence type="ECO:0000313" key="13">
    <source>
        <dbReference type="Proteomes" id="UP000294289"/>
    </source>
</evidence>
<dbReference type="InterPro" id="IPR036621">
    <property type="entry name" value="Anticodon-bd_dom_sf"/>
</dbReference>
<accession>A0A803FT39</accession>
<dbReference type="AlphaFoldDB" id="A0A803FT39"/>
<dbReference type="SUPFAM" id="SSF52954">
    <property type="entry name" value="Class II aaRS ABD-related"/>
    <property type="match status" value="1"/>
</dbReference>
<feature type="domain" description="Aminoacyl-transfer RNA synthetases class-II family profile" evidence="11">
    <location>
        <begin position="38"/>
        <end position="468"/>
    </location>
</feature>
<dbReference type="PROSITE" id="PS50862">
    <property type="entry name" value="AA_TRNA_LIGASE_II"/>
    <property type="match status" value="1"/>
</dbReference>
<dbReference type="InterPro" id="IPR045864">
    <property type="entry name" value="aa-tRNA-synth_II/BPL/LPL"/>
</dbReference>
<dbReference type="GO" id="GO:0005524">
    <property type="term" value="F:ATP binding"/>
    <property type="evidence" value="ECO:0007669"/>
    <property type="project" value="UniProtKB-UniRule"/>
</dbReference>
<dbReference type="InterPro" id="IPR004154">
    <property type="entry name" value="Anticodon-bd"/>
</dbReference>
<dbReference type="InterPro" id="IPR050062">
    <property type="entry name" value="Pro-tRNA_synthetase"/>
</dbReference>
<evidence type="ECO:0000256" key="4">
    <source>
        <dbReference type="ARBA" id="ARBA00022598"/>
    </source>
</evidence>
<dbReference type="InterPro" id="IPR036754">
    <property type="entry name" value="YbaK/aa-tRNA-synt-asso_dom_sf"/>
</dbReference>
<evidence type="ECO:0000256" key="6">
    <source>
        <dbReference type="ARBA" id="ARBA00022840"/>
    </source>
</evidence>
<organism evidence="12 13">
    <name type="scientific">Candidatus Erwinia haradaeae</name>
    <dbReference type="NCBI Taxonomy" id="1922217"/>
    <lineage>
        <taxon>Bacteria</taxon>
        <taxon>Pseudomonadati</taxon>
        <taxon>Pseudomonadota</taxon>
        <taxon>Gammaproteobacteria</taxon>
        <taxon>Enterobacterales</taxon>
        <taxon>Erwiniaceae</taxon>
        <taxon>Erwinia</taxon>
    </lineage>
</organism>
<evidence type="ECO:0000256" key="9">
    <source>
        <dbReference type="ARBA" id="ARBA00047671"/>
    </source>
</evidence>
<dbReference type="Pfam" id="PF03129">
    <property type="entry name" value="HGTP_anticodon"/>
    <property type="match status" value="1"/>
</dbReference>
<dbReference type="InterPro" id="IPR002316">
    <property type="entry name" value="Pro-tRNA-ligase_IIa"/>
</dbReference>
<dbReference type="InterPro" id="IPR006195">
    <property type="entry name" value="aa-tRNA-synth_II"/>
</dbReference>
<dbReference type="CDD" id="cd00861">
    <property type="entry name" value="ProRS_anticodon_short"/>
    <property type="match status" value="1"/>
</dbReference>
<evidence type="ECO:0000259" key="11">
    <source>
        <dbReference type="PROSITE" id="PS50862"/>
    </source>
</evidence>
<dbReference type="PANTHER" id="PTHR42753:SF2">
    <property type="entry name" value="PROLINE--TRNA LIGASE"/>
    <property type="match status" value="1"/>
</dbReference>
<evidence type="ECO:0000256" key="2">
    <source>
        <dbReference type="ARBA" id="ARBA00011738"/>
    </source>
</evidence>
<evidence type="ECO:0000313" key="12">
    <source>
        <dbReference type="EMBL" id="VFP87554.1"/>
    </source>
</evidence>
<dbReference type="GO" id="GO:0006433">
    <property type="term" value="P:prolyl-tRNA aminoacylation"/>
    <property type="evidence" value="ECO:0007669"/>
    <property type="project" value="UniProtKB-UniRule"/>
</dbReference>
<reference evidence="12 13" key="1">
    <citation type="submission" date="2019-02" db="EMBL/GenBank/DDBJ databases">
        <authorList>
            <person name="Manzano-Marin A."/>
            <person name="Manzano-Marin A."/>
        </authorList>
    </citation>
    <scope>NUCLEOTIDE SEQUENCE [LARGE SCALE GENOMIC DNA]</scope>
    <source>
        <strain evidence="12 13">ErCipiceae</strain>
    </source>
</reference>
<evidence type="ECO:0000256" key="1">
    <source>
        <dbReference type="ARBA" id="ARBA00004496"/>
    </source>
</evidence>
<dbReference type="InterPro" id="IPR044140">
    <property type="entry name" value="ProRS_anticodon_short"/>
</dbReference>
<keyword evidence="3 10" id="KW-0963">Cytoplasm</keyword>
<dbReference type="OrthoDB" id="9809052at2"/>
<evidence type="ECO:0000256" key="10">
    <source>
        <dbReference type="HAMAP-Rule" id="MF_01569"/>
    </source>
</evidence>
<dbReference type="Pfam" id="PF00587">
    <property type="entry name" value="tRNA-synt_2b"/>
    <property type="match status" value="1"/>
</dbReference>
<comment type="function">
    <text evidence="10">Catalyzes the attachment of proline to tRNA(Pro) in a two-step reaction: proline is first activated by ATP to form Pro-AMP and then transferred to the acceptor end of tRNA(Pro). As ProRS can inadvertently accommodate and process non-cognate amino acids such as alanine and cysteine, to avoid such errors it has two additional distinct editing activities against alanine. One activity is designated as 'pretransfer' editing and involves the tRNA(Pro)-independent hydrolysis of activated Ala-AMP. The other activity is designated 'posttransfer' editing and involves deacylation of mischarged Ala-tRNA(Pro). The misacylated Cys-tRNA(Pro) is not edited by ProRS.</text>
</comment>
<dbReference type="EMBL" id="LR217737">
    <property type="protein sequence ID" value="VFP87554.1"/>
    <property type="molecule type" value="Genomic_DNA"/>
</dbReference>
<comment type="catalytic activity">
    <reaction evidence="9 10">
        <text>tRNA(Pro) + L-proline + ATP = L-prolyl-tRNA(Pro) + AMP + diphosphate</text>
        <dbReference type="Rhea" id="RHEA:14305"/>
        <dbReference type="Rhea" id="RHEA-COMP:9700"/>
        <dbReference type="Rhea" id="RHEA-COMP:9702"/>
        <dbReference type="ChEBI" id="CHEBI:30616"/>
        <dbReference type="ChEBI" id="CHEBI:33019"/>
        <dbReference type="ChEBI" id="CHEBI:60039"/>
        <dbReference type="ChEBI" id="CHEBI:78442"/>
        <dbReference type="ChEBI" id="CHEBI:78532"/>
        <dbReference type="ChEBI" id="CHEBI:456215"/>
        <dbReference type="EC" id="6.1.1.15"/>
    </reaction>
</comment>
<dbReference type="NCBIfam" id="NF006625">
    <property type="entry name" value="PRK09194.1"/>
    <property type="match status" value="1"/>
</dbReference>
<sequence length="573" mass="65202">MRTTQYLLCTLRNEPSDAESLSHNLMLRSGMIRKLASGLYTWLPTGLRVLKKAKNIIREEMNRVGALEISMPIVQPADLWKESGRWEQYGLELLRFVDRNNRSFVLGPTNEEVIADLIRYELVSYKQLPLNLFQIQAKFRDEMRPRFGVMRSREFLMKDGYSFHETQSSLQQTYFAMYHAYSHIFKRMGLNFCVVQADSGNIGGQISHEFHVLAESGDNSIALSTESEYAANIEIAEAVSPLKNRNSSTKIKSDFETPAVTNIIDLVTQFDIPLKNIVKTIVVKSNNNSGSELVALLIRGDHELNIIKAENIDIVFKPLSFANETELREKLNVSSRSLGPIGIKIPIIADRSVLLMSDFIIGANVDGWHFSGINWERDLPIPRIEDIRNVEEGDISPDGKGTIFIQRGIEVGHIFQLGEKYSRTLDLLVQDKDRQRKIVSMGCYGIGISRLIAATIEQSHDERGIIWPAALSPFQIAILPMNMQKLDCIKNIAEDIYNQLVSLGFDVVLDDRKESLGVMFSDMELIGVPHFIVISERHIRNAEVEYQCRYSHEKNIIKISDVVPYFIELLNYN</sequence>
<comment type="subunit">
    <text evidence="2 10">Homodimer.</text>
</comment>
<dbReference type="RefSeq" id="WP_157990863.1">
    <property type="nucleotide sequence ID" value="NZ_LR217737.1"/>
</dbReference>
<dbReference type="FunFam" id="3.30.930.10:FF:000012">
    <property type="entry name" value="Proline--tRNA ligase"/>
    <property type="match status" value="1"/>
</dbReference>
<dbReference type="PRINTS" id="PR01046">
    <property type="entry name" value="TRNASYNTHPRO"/>
</dbReference>
<dbReference type="PANTHER" id="PTHR42753">
    <property type="entry name" value="MITOCHONDRIAL RIBOSOME PROTEIN L39/PROLYL-TRNA LIGASE FAMILY MEMBER"/>
    <property type="match status" value="1"/>
</dbReference>
<dbReference type="SUPFAM" id="SSF55826">
    <property type="entry name" value="YbaK/ProRS associated domain"/>
    <property type="match status" value="1"/>
</dbReference>
<gene>
    <name evidence="10 12" type="primary">proS</name>
    <name evidence="12" type="ORF">ERCIPICE3303_169</name>
</gene>
<dbReference type="CDD" id="cd04334">
    <property type="entry name" value="ProRS-INS"/>
    <property type="match status" value="1"/>
</dbReference>
<evidence type="ECO:0000256" key="8">
    <source>
        <dbReference type="ARBA" id="ARBA00023146"/>
    </source>
</evidence>
<comment type="similarity">
    <text evidence="10">Belongs to the class-II aminoacyl-tRNA synthetase family. ProS type 1 subfamily.</text>
</comment>
<dbReference type="InterPro" id="IPR007214">
    <property type="entry name" value="YbaK/aa-tRNA-synth-assoc-dom"/>
</dbReference>
<keyword evidence="4 10" id="KW-0436">Ligase</keyword>
<dbReference type="Gene3D" id="3.40.50.800">
    <property type="entry name" value="Anticodon-binding domain"/>
    <property type="match status" value="1"/>
</dbReference>
<dbReference type="InterPro" id="IPR002314">
    <property type="entry name" value="aa-tRNA-synt_IIb"/>
</dbReference>
<dbReference type="SUPFAM" id="SSF55681">
    <property type="entry name" value="Class II aaRS and biotin synthetases"/>
    <property type="match status" value="1"/>
</dbReference>
<dbReference type="GO" id="GO:0005829">
    <property type="term" value="C:cytosol"/>
    <property type="evidence" value="ECO:0007669"/>
    <property type="project" value="TreeGrafter"/>
</dbReference>
<dbReference type="EC" id="6.1.1.15" evidence="10"/>
<protein>
    <recommendedName>
        <fullName evidence="10">Proline--tRNA ligase</fullName>
        <ecNumber evidence="10">6.1.1.15</ecNumber>
    </recommendedName>
    <alternativeName>
        <fullName evidence="10">Prolyl-tRNA synthetase</fullName>
        <shortName evidence="10">ProRS</shortName>
    </alternativeName>
</protein>
<dbReference type="GO" id="GO:0004827">
    <property type="term" value="F:proline-tRNA ligase activity"/>
    <property type="evidence" value="ECO:0007669"/>
    <property type="project" value="UniProtKB-UniRule"/>
</dbReference>
<comment type="subcellular location">
    <subcellularLocation>
        <location evidence="1 10">Cytoplasm</location>
    </subcellularLocation>
</comment>
<evidence type="ECO:0000256" key="3">
    <source>
        <dbReference type="ARBA" id="ARBA00022490"/>
    </source>
</evidence>
<evidence type="ECO:0000256" key="5">
    <source>
        <dbReference type="ARBA" id="ARBA00022741"/>
    </source>
</evidence>